<dbReference type="AlphaFoldDB" id="A0A0F8Y9P3"/>
<evidence type="ECO:0000313" key="1">
    <source>
        <dbReference type="EMBL" id="KKK70400.1"/>
    </source>
</evidence>
<comment type="caution">
    <text evidence="1">The sequence shown here is derived from an EMBL/GenBank/DDBJ whole genome shotgun (WGS) entry which is preliminary data.</text>
</comment>
<organism evidence="1">
    <name type="scientific">marine sediment metagenome</name>
    <dbReference type="NCBI Taxonomy" id="412755"/>
    <lineage>
        <taxon>unclassified sequences</taxon>
        <taxon>metagenomes</taxon>
        <taxon>ecological metagenomes</taxon>
    </lineage>
</organism>
<gene>
    <name evidence="1" type="ORF">LCGC14_2924390</name>
</gene>
<dbReference type="EMBL" id="LAZR01058208">
    <property type="protein sequence ID" value="KKK70400.1"/>
    <property type="molecule type" value="Genomic_DNA"/>
</dbReference>
<name>A0A0F8Y9P3_9ZZZZ</name>
<feature type="non-terminal residue" evidence="1">
    <location>
        <position position="1"/>
    </location>
</feature>
<reference evidence="1" key="1">
    <citation type="journal article" date="2015" name="Nature">
        <title>Complex archaea that bridge the gap between prokaryotes and eukaryotes.</title>
        <authorList>
            <person name="Spang A."/>
            <person name="Saw J.H."/>
            <person name="Jorgensen S.L."/>
            <person name="Zaremba-Niedzwiedzka K."/>
            <person name="Martijn J."/>
            <person name="Lind A.E."/>
            <person name="van Eijk R."/>
            <person name="Schleper C."/>
            <person name="Guy L."/>
            <person name="Ettema T.J."/>
        </authorList>
    </citation>
    <scope>NUCLEOTIDE SEQUENCE</scope>
</reference>
<accession>A0A0F8Y9P3</accession>
<sequence>FRKIEKMRQFRFRALVIEATEAEAAEGEYRSEIPVKSLFSTLDVLIVRVNLHVLWCGSPAGAARKVESLATQFIEGIKKEGALAFGVSRAVIERGAREHREKIAQRKAAR</sequence>
<proteinExistence type="predicted"/>
<protein>
    <submittedName>
        <fullName evidence="1">Uncharacterized protein</fullName>
    </submittedName>
</protein>